<reference evidence="3" key="2">
    <citation type="journal article" date="2021" name="PeerJ">
        <title>Extensive microbial diversity within the chicken gut microbiome revealed by metagenomics and culture.</title>
        <authorList>
            <person name="Gilroy R."/>
            <person name="Ravi A."/>
            <person name="Getino M."/>
            <person name="Pursley I."/>
            <person name="Horton D.L."/>
            <person name="Alikhan N.F."/>
            <person name="Baker D."/>
            <person name="Gharbi K."/>
            <person name="Hall N."/>
            <person name="Watson M."/>
            <person name="Adriaenssens E.M."/>
            <person name="Foster-Nyarko E."/>
            <person name="Jarju S."/>
            <person name="Secka A."/>
            <person name="Antonio M."/>
            <person name="Oren A."/>
            <person name="Chaudhuri R.R."/>
            <person name="La Ragione R."/>
            <person name="Hildebrand F."/>
            <person name="Pallen M.J."/>
        </authorList>
    </citation>
    <scope>NUCLEOTIDE SEQUENCE</scope>
    <source>
        <strain evidence="3">CHK186-9395</strain>
    </source>
</reference>
<dbReference type="InterPro" id="IPR000305">
    <property type="entry name" value="GIY-YIG_endonuc"/>
</dbReference>
<dbReference type="PROSITE" id="PS50164">
    <property type="entry name" value="GIY_YIG"/>
    <property type="match status" value="1"/>
</dbReference>
<dbReference type="Pfam" id="PF01541">
    <property type="entry name" value="GIY-YIG"/>
    <property type="match status" value="1"/>
</dbReference>
<feature type="domain" description="GIY-YIG" evidence="2">
    <location>
        <begin position="2"/>
        <end position="78"/>
    </location>
</feature>
<evidence type="ECO:0000256" key="1">
    <source>
        <dbReference type="ARBA" id="ARBA00007435"/>
    </source>
</evidence>
<evidence type="ECO:0000259" key="2">
    <source>
        <dbReference type="PROSITE" id="PS50164"/>
    </source>
</evidence>
<dbReference type="CDD" id="cd10448">
    <property type="entry name" value="GIY-YIG_unchar_3"/>
    <property type="match status" value="1"/>
</dbReference>
<dbReference type="Proteomes" id="UP000886861">
    <property type="component" value="Unassembled WGS sequence"/>
</dbReference>
<reference evidence="3" key="1">
    <citation type="submission" date="2020-10" db="EMBL/GenBank/DDBJ databases">
        <authorList>
            <person name="Gilroy R."/>
        </authorList>
    </citation>
    <scope>NUCLEOTIDE SEQUENCE</scope>
    <source>
        <strain evidence="3">CHK186-9395</strain>
    </source>
</reference>
<dbReference type="PANTHER" id="PTHR34477">
    <property type="entry name" value="UPF0213 PROTEIN YHBQ"/>
    <property type="match status" value="1"/>
</dbReference>
<protein>
    <submittedName>
        <fullName evidence="3">GIY-YIG nuclease family protein</fullName>
    </submittedName>
</protein>
<dbReference type="SUPFAM" id="SSF82771">
    <property type="entry name" value="GIY-YIG endonuclease"/>
    <property type="match status" value="1"/>
</dbReference>
<dbReference type="InterPro" id="IPR035901">
    <property type="entry name" value="GIY-YIG_endonuc_sf"/>
</dbReference>
<name>A0A9D1SYV0_9FIRM</name>
<dbReference type="Gene3D" id="3.40.1440.10">
    <property type="entry name" value="GIY-YIG endonuclease"/>
    <property type="match status" value="1"/>
</dbReference>
<dbReference type="AlphaFoldDB" id="A0A9D1SYV0"/>
<evidence type="ECO:0000313" key="4">
    <source>
        <dbReference type="Proteomes" id="UP000886861"/>
    </source>
</evidence>
<accession>A0A9D1SYV0</accession>
<dbReference type="EMBL" id="DVOJ01000004">
    <property type="protein sequence ID" value="HIV01091.1"/>
    <property type="molecule type" value="Genomic_DNA"/>
</dbReference>
<gene>
    <name evidence="3" type="ORF">IAA62_00840</name>
</gene>
<dbReference type="PANTHER" id="PTHR34477:SF5">
    <property type="entry name" value="BSL5627 PROTEIN"/>
    <property type="match status" value="1"/>
</dbReference>
<proteinExistence type="inferred from homology"/>
<evidence type="ECO:0000313" key="3">
    <source>
        <dbReference type="EMBL" id="HIV01091.1"/>
    </source>
</evidence>
<organism evidence="3 4">
    <name type="scientific">Candidatus Caccopulliclostridium gallistercoris</name>
    <dbReference type="NCBI Taxonomy" id="2840719"/>
    <lineage>
        <taxon>Bacteria</taxon>
        <taxon>Bacillati</taxon>
        <taxon>Bacillota</taxon>
        <taxon>Clostridia</taxon>
        <taxon>Candidatus Caccopulliclostridium</taxon>
    </lineage>
</organism>
<dbReference type="InterPro" id="IPR050190">
    <property type="entry name" value="UPF0213_domain"/>
</dbReference>
<comment type="similarity">
    <text evidence="1">Belongs to the UPF0213 family.</text>
</comment>
<comment type="caution">
    <text evidence="3">The sequence shown here is derived from an EMBL/GenBank/DDBJ whole genome shotgun (WGS) entry which is preliminary data.</text>
</comment>
<sequence>MKEAYLYILTNKTNNLLYIGVSGNIKARLFQHRKHLVEGFTDKYNITKVVYIEKFDVMINAIEREKQLKGWTRQKKIELIKTFNPNFKDLYEDIMKN</sequence>